<dbReference type="Proteomes" id="UP000494256">
    <property type="component" value="Unassembled WGS sequence"/>
</dbReference>
<reference evidence="1 2" key="1">
    <citation type="submission" date="2020-04" db="EMBL/GenBank/DDBJ databases">
        <authorList>
            <person name="Wallbank WR R."/>
            <person name="Pardo Diaz C."/>
            <person name="Kozak K."/>
            <person name="Martin S."/>
            <person name="Jiggins C."/>
            <person name="Moest M."/>
            <person name="Warren A I."/>
            <person name="Byers J.R.P. K."/>
            <person name="Montejo-Kovacevich G."/>
            <person name="Yen C E."/>
        </authorList>
    </citation>
    <scope>NUCLEOTIDE SEQUENCE [LARGE SCALE GENOMIC DNA]</scope>
</reference>
<gene>
    <name evidence="1" type="ORF">APLA_LOCUS16899</name>
</gene>
<dbReference type="AlphaFoldDB" id="A0A8S1BLI8"/>
<evidence type="ECO:0000313" key="1">
    <source>
        <dbReference type="EMBL" id="CAB3259992.1"/>
    </source>
</evidence>
<proteinExistence type="predicted"/>
<sequence length="134" mass="14580">MKRGPGCGGGRRDKYVGRVTRRLLIVRARTAPSAAAPPQHLPVFCLLHSYRMQFSAQSASGAMQNIVIYGMPATATYYKSRTIQYTYLSHRKVYEDRNPLGSAAACGVERGAPAASEACGRMPEAAFLSPAARW</sequence>
<dbReference type="OrthoDB" id="10260741at2759"/>
<comment type="caution">
    <text evidence="1">The sequence shown here is derived from an EMBL/GenBank/DDBJ whole genome shotgun (WGS) entry which is preliminary data.</text>
</comment>
<evidence type="ECO:0000313" key="2">
    <source>
        <dbReference type="Proteomes" id="UP000494256"/>
    </source>
</evidence>
<name>A0A8S1BLI8_ARCPL</name>
<protein>
    <submittedName>
        <fullName evidence="1">Uncharacterized protein</fullName>
    </submittedName>
</protein>
<organism evidence="1 2">
    <name type="scientific">Arctia plantaginis</name>
    <name type="common">Wood tiger moth</name>
    <name type="synonym">Phalaena plantaginis</name>
    <dbReference type="NCBI Taxonomy" id="874455"/>
    <lineage>
        <taxon>Eukaryota</taxon>
        <taxon>Metazoa</taxon>
        <taxon>Ecdysozoa</taxon>
        <taxon>Arthropoda</taxon>
        <taxon>Hexapoda</taxon>
        <taxon>Insecta</taxon>
        <taxon>Pterygota</taxon>
        <taxon>Neoptera</taxon>
        <taxon>Endopterygota</taxon>
        <taxon>Lepidoptera</taxon>
        <taxon>Glossata</taxon>
        <taxon>Ditrysia</taxon>
        <taxon>Noctuoidea</taxon>
        <taxon>Erebidae</taxon>
        <taxon>Arctiinae</taxon>
        <taxon>Arctia</taxon>
    </lineage>
</organism>
<dbReference type="EMBL" id="CADEBD010000745">
    <property type="protein sequence ID" value="CAB3259992.1"/>
    <property type="molecule type" value="Genomic_DNA"/>
</dbReference>
<accession>A0A8S1BLI8</accession>